<dbReference type="STRING" id="1104324.P186_2322"/>
<dbReference type="eggNOG" id="arCOG05466">
    <property type="taxonomic scope" value="Archaea"/>
</dbReference>
<gene>
    <name evidence="2" type="ORF">P186_2322</name>
</gene>
<dbReference type="SUPFAM" id="SSF54862">
    <property type="entry name" value="4Fe-4S ferredoxins"/>
    <property type="match status" value="1"/>
</dbReference>
<keyword evidence="3" id="KW-1185">Reference proteome</keyword>
<proteinExistence type="predicted"/>
<protein>
    <submittedName>
        <fullName evidence="2">4Fe-4S ferredoxin</fullName>
    </submittedName>
</protein>
<evidence type="ECO:0000313" key="3">
    <source>
        <dbReference type="Proteomes" id="UP000005867"/>
    </source>
</evidence>
<dbReference type="EMBL" id="CP003098">
    <property type="protein sequence ID" value="AET33712.1"/>
    <property type="molecule type" value="Genomic_DNA"/>
</dbReference>
<feature type="domain" description="4Fe-4S ferredoxin-type" evidence="1">
    <location>
        <begin position="245"/>
        <end position="273"/>
    </location>
</feature>
<dbReference type="AlphaFoldDB" id="G7VBU5"/>
<dbReference type="BioCyc" id="PSP1104324:GJSN-2272-MONOMER"/>
<feature type="domain" description="4Fe-4S ferredoxin-type" evidence="1">
    <location>
        <begin position="274"/>
        <end position="298"/>
    </location>
</feature>
<dbReference type="Proteomes" id="UP000005867">
    <property type="component" value="Chromosome"/>
</dbReference>
<dbReference type="PROSITE" id="PS51379">
    <property type="entry name" value="4FE4S_FER_2"/>
    <property type="match status" value="2"/>
</dbReference>
<accession>G7VBU5</accession>
<evidence type="ECO:0000259" key="1">
    <source>
        <dbReference type="PROSITE" id="PS51379"/>
    </source>
</evidence>
<evidence type="ECO:0000313" key="2">
    <source>
        <dbReference type="EMBL" id="AET33712.1"/>
    </source>
</evidence>
<sequence>MVEFVIDDAAYTDDERLAVAVGLSATFRQVLVKATPSREALEAARGAAWGALLITPCPPGLECFKDLEKAVDHSEMYSTPVGYEGPAPAAAKRRVSTFNKHYMKPWRWASGGEKNGVGHELLPLMACLYRLLKMIDAVPIVVSDVRLTPAAGAQPDYMVVPTWHEPAEVAEVVDIHLPPLKASAIALGILIGGYNAGPVVAVAKREDHLVARVAELGGYAVVLDHPGDVCDLFKKRVVGYAVERRPYRVEPALCDRCGDCLKTACPAIAPSRAGTPQILDTCTGCGACAILCTRGAIR</sequence>
<name>G7VBU5_9CREN</name>
<dbReference type="InterPro" id="IPR017896">
    <property type="entry name" value="4Fe4S_Fe-S-bd"/>
</dbReference>
<dbReference type="GeneID" id="11593926"/>
<dbReference type="OrthoDB" id="15347at2157"/>
<dbReference type="HOGENOM" id="CLU_932621_0_0_2"/>
<dbReference type="RefSeq" id="WP_014289537.1">
    <property type="nucleotide sequence ID" value="NC_016645.1"/>
</dbReference>
<dbReference type="KEGG" id="pyr:P186_2322"/>
<reference evidence="2 3" key="1">
    <citation type="journal article" date="2012" name="J. Bacteriol.">
        <title>Complete genome sequence of strain 1860, a crenarchaeon of the genus pyrobaculum able to grow with various electron acceptors.</title>
        <authorList>
            <person name="Mardanov A.V."/>
            <person name="Gumerov V.M."/>
            <person name="Slobodkina G.B."/>
            <person name="Beletsky A.V."/>
            <person name="Bonch-Osmolovskaya E.A."/>
            <person name="Ravin N.V."/>
            <person name="Skryabin K.G."/>
        </authorList>
    </citation>
    <scope>NUCLEOTIDE SEQUENCE [LARGE SCALE GENOMIC DNA]</scope>
    <source>
        <strain evidence="2 3">1860</strain>
    </source>
</reference>
<organism evidence="2 3">
    <name type="scientific">Pyrobaculum ferrireducens</name>
    <dbReference type="NCBI Taxonomy" id="1104324"/>
    <lineage>
        <taxon>Archaea</taxon>
        <taxon>Thermoproteota</taxon>
        <taxon>Thermoprotei</taxon>
        <taxon>Thermoproteales</taxon>
        <taxon>Thermoproteaceae</taxon>
        <taxon>Pyrobaculum</taxon>
    </lineage>
</organism>